<evidence type="ECO:0000256" key="1">
    <source>
        <dbReference type="SAM" id="MobiDB-lite"/>
    </source>
</evidence>
<reference evidence="3 4" key="1">
    <citation type="submission" date="2017-06" db="EMBL/GenBank/DDBJ databases">
        <title>Genome sequencing of cyanobaciteial culture collection at National Institute for Environmental Studies (NIES).</title>
        <authorList>
            <person name="Hirose Y."/>
            <person name="Shimura Y."/>
            <person name="Fujisawa T."/>
            <person name="Nakamura Y."/>
            <person name="Kawachi M."/>
        </authorList>
    </citation>
    <scope>NUCLEOTIDE SEQUENCE [LARGE SCALE GENOMIC DNA]</scope>
    <source>
        <strain evidence="3 4">NIES-2135</strain>
    </source>
</reference>
<dbReference type="EMBL" id="AP018203">
    <property type="protein sequence ID" value="BAY57722.1"/>
    <property type="molecule type" value="Genomic_DNA"/>
</dbReference>
<gene>
    <name evidence="3" type="ORF">NIES2135_45930</name>
</gene>
<accession>A0A1Z4JLU1</accession>
<feature type="region of interest" description="Disordered" evidence="1">
    <location>
        <begin position="52"/>
        <end position="89"/>
    </location>
</feature>
<feature type="chain" id="PRO_5011114122" evidence="2">
    <location>
        <begin position="28"/>
        <end position="229"/>
    </location>
</feature>
<dbReference type="Proteomes" id="UP000217895">
    <property type="component" value="Chromosome"/>
</dbReference>
<keyword evidence="2" id="KW-0732">Signal</keyword>
<feature type="signal peptide" evidence="2">
    <location>
        <begin position="1"/>
        <end position="27"/>
    </location>
</feature>
<name>A0A1Z4JLU1_LEPBY</name>
<feature type="compositionally biased region" description="Low complexity" evidence="1">
    <location>
        <begin position="111"/>
        <end position="121"/>
    </location>
</feature>
<sequence length="229" mass="23897">MKLIQFSSALVLASTLFTGLLPMQARANDDLFGKLADKIQCSTADVALGNNTRNNIQRNSSSRQSAASNSNSAWGNASNSQSGKKTHNDGGGGSVSVLGLFSVGGSGGSQGSQESKSSSSSAYGRNNAAQNSSRSSNSSYSDRSTSTVAVGKVKDCDSNNAAAAAIITTVDTNRTAKDIANINADVNKYGIDAQVKINSDNNKTAVDLFNAQRRSGQVNNLIQWYTPQR</sequence>
<evidence type="ECO:0000313" key="3">
    <source>
        <dbReference type="EMBL" id="BAY57722.1"/>
    </source>
</evidence>
<organism evidence="3 4">
    <name type="scientific">Leptolyngbya boryana NIES-2135</name>
    <dbReference type="NCBI Taxonomy" id="1973484"/>
    <lineage>
        <taxon>Bacteria</taxon>
        <taxon>Bacillati</taxon>
        <taxon>Cyanobacteriota</taxon>
        <taxon>Cyanophyceae</taxon>
        <taxon>Leptolyngbyales</taxon>
        <taxon>Leptolyngbyaceae</taxon>
        <taxon>Leptolyngbya group</taxon>
        <taxon>Leptolyngbya</taxon>
    </lineage>
</organism>
<evidence type="ECO:0000256" key="2">
    <source>
        <dbReference type="SAM" id="SignalP"/>
    </source>
</evidence>
<feature type="compositionally biased region" description="Low complexity" evidence="1">
    <location>
        <begin position="131"/>
        <end position="143"/>
    </location>
</feature>
<dbReference type="AlphaFoldDB" id="A0A1Z4JLU1"/>
<feature type="compositionally biased region" description="Low complexity" evidence="1">
    <location>
        <begin position="52"/>
        <end position="83"/>
    </location>
</feature>
<evidence type="ECO:0000313" key="4">
    <source>
        <dbReference type="Proteomes" id="UP000217895"/>
    </source>
</evidence>
<proteinExistence type="predicted"/>
<keyword evidence="4" id="KW-1185">Reference proteome</keyword>
<feature type="region of interest" description="Disordered" evidence="1">
    <location>
        <begin position="105"/>
        <end position="143"/>
    </location>
</feature>
<protein>
    <submittedName>
        <fullName evidence="3">Uncharacterized protein</fullName>
    </submittedName>
</protein>